<accession>A0A8J6NGA0</accession>
<feature type="domain" description="Sulfatase-modifying factor enzyme-like" evidence="1">
    <location>
        <begin position="1"/>
        <end position="236"/>
    </location>
</feature>
<name>A0A8J6NGA0_9CHLR</name>
<reference evidence="2 3" key="1">
    <citation type="submission" date="2020-08" db="EMBL/GenBank/DDBJ databases">
        <title>Bridging the membrane lipid divide: bacteria of the FCB group superphylum have the potential to synthesize archaeal ether lipids.</title>
        <authorList>
            <person name="Villanueva L."/>
            <person name="Von Meijenfeldt F.A.B."/>
            <person name="Westbye A.B."/>
            <person name="Yadav S."/>
            <person name="Hopmans E.C."/>
            <person name="Dutilh B.E."/>
            <person name="Sinninghe Damste J.S."/>
        </authorList>
    </citation>
    <scope>NUCLEOTIDE SEQUENCE [LARGE SCALE GENOMIC DNA]</scope>
    <source>
        <strain evidence="2">NIOZ-UU36</strain>
    </source>
</reference>
<protein>
    <submittedName>
        <fullName evidence="2">Formylglycine-generating enzyme family protein</fullName>
    </submittedName>
</protein>
<gene>
    <name evidence="2" type="ORF">H8E29_00120</name>
</gene>
<dbReference type="Gene3D" id="3.90.1580.10">
    <property type="entry name" value="paralog of FGE (formylglycine-generating enzyme)"/>
    <property type="match status" value="1"/>
</dbReference>
<dbReference type="GO" id="GO:0120147">
    <property type="term" value="F:formylglycine-generating oxidase activity"/>
    <property type="evidence" value="ECO:0007669"/>
    <property type="project" value="TreeGrafter"/>
</dbReference>
<dbReference type="PANTHER" id="PTHR23150">
    <property type="entry name" value="SULFATASE MODIFYING FACTOR 1, 2"/>
    <property type="match status" value="1"/>
</dbReference>
<dbReference type="AlphaFoldDB" id="A0A8J6NGA0"/>
<dbReference type="SUPFAM" id="SSF56436">
    <property type="entry name" value="C-type lectin-like"/>
    <property type="match status" value="1"/>
</dbReference>
<dbReference type="Pfam" id="PF03781">
    <property type="entry name" value="FGE-sulfatase"/>
    <property type="match status" value="1"/>
</dbReference>
<sequence length="266" mass="29723">MALVPSGAFEMGGYNGADDEEPVHALILDDFYIDQYEVTNSQYALCEKTGMCESTTDTSAYESSYSRRSYYDNPEYADYPLINVNWDEAKKYCAWRGARLPTEAEWEKAARGGLEGNHFPWGDESPVCEIGARNGARFDDNDACNNIDTEKIGSYSPNGYDLYDMAGNVWEWVSDFYDENYYLSSPAHNPAGPEEGMYPVIRGGSWNSSSDHLIVSDRLFNDPKSGSFNIGFRCVRTDTTPLLLPTKVPEGNRSLSLPPKGFASYP</sequence>
<dbReference type="EMBL" id="JACNJN010000009">
    <property type="protein sequence ID" value="MBC8333648.1"/>
    <property type="molecule type" value="Genomic_DNA"/>
</dbReference>
<dbReference type="InterPro" id="IPR051043">
    <property type="entry name" value="Sulfatase_Mod_Factor_Kinase"/>
</dbReference>
<evidence type="ECO:0000313" key="3">
    <source>
        <dbReference type="Proteomes" id="UP000614469"/>
    </source>
</evidence>
<proteinExistence type="predicted"/>
<evidence type="ECO:0000313" key="2">
    <source>
        <dbReference type="EMBL" id="MBC8333648.1"/>
    </source>
</evidence>
<dbReference type="Proteomes" id="UP000614469">
    <property type="component" value="Unassembled WGS sequence"/>
</dbReference>
<evidence type="ECO:0000259" key="1">
    <source>
        <dbReference type="Pfam" id="PF03781"/>
    </source>
</evidence>
<dbReference type="InterPro" id="IPR042095">
    <property type="entry name" value="SUMF_sf"/>
</dbReference>
<organism evidence="2 3">
    <name type="scientific">Candidatus Desulfolinea nitratireducens</name>
    <dbReference type="NCBI Taxonomy" id="2841698"/>
    <lineage>
        <taxon>Bacteria</taxon>
        <taxon>Bacillati</taxon>
        <taxon>Chloroflexota</taxon>
        <taxon>Anaerolineae</taxon>
        <taxon>Anaerolineales</taxon>
        <taxon>Anaerolineales incertae sedis</taxon>
        <taxon>Candidatus Desulfolinea</taxon>
    </lineage>
</organism>
<dbReference type="InterPro" id="IPR005532">
    <property type="entry name" value="SUMF_dom"/>
</dbReference>
<comment type="caution">
    <text evidence="2">The sequence shown here is derived from an EMBL/GenBank/DDBJ whole genome shotgun (WGS) entry which is preliminary data.</text>
</comment>
<dbReference type="InterPro" id="IPR016187">
    <property type="entry name" value="CTDL_fold"/>
</dbReference>
<dbReference type="PANTHER" id="PTHR23150:SF19">
    <property type="entry name" value="FORMYLGLYCINE-GENERATING ENZYME"/>
    <property type="match status" value="1"/>
</dbReference>